<dbReference type="PANTHER" id="PTHR47506:SF6">
    <property type="entry name" value="HTH-TYPE TRANSCRIPTIONAL REPRESSOR NEMR"/>
    <property type="match status" value="1"/>
</dbReference>
<keyword evidence="2 4" id="KW-0238">DNA-binding</keyword>
<dbReference type="EMBL" id="RQXW01000005">
    <property type="protein sequence ID" value="RTE66496.1"/>
    <property type="molecule type" value="Genomic_DNA"/>
</dbReference>
<dbReference type="RefSeq" id="WP_126158095.1">
    <property type="nucleotide sequence ID" value="NZ_RQXW01000005.1"/>
</dbReference>
<dbReference type="PRINTS" id="PR00455">
    <property type="entry name" value="HTHTETR"/>
</dbReference>
<feature type="DNA-binding region" description="H-T-H motif" evidence="4">
    <location>
        <begin position="43"/>
        <end position="62"/>
    </location>
</feature>
<dbReference type="Proteomes" id="UP000283087">
    <property type="component" value="Unassembled WGS sequence"/>
</dbReference>
<name>A0A430KSP2_9GAMM</name>
<protein>
    <submittedName>
        <fullName evidence="6">TetR/AcrR family transcriptional regulator</fullName>
    </submittedName>
</protein>
<evidence type="ECO:0000259" key="5">
    <source>
        <dbReference type="PROSITE" id="PS50977"/>
    </source>
</evidence>
<evidence type="ECO:0000256" key="3">
    <source>
        <dbReference type="ARBA" id="ARBA00023163"/>
    </source>
</evidence>
<keyword evidence="7" id="KW-1185">Reference proteome</keyword>
<proteinExistence type="predicted"/>
<evidence type="ECO:0000313" key="7">
    <source>
        <dbReference type="Proteomes" id="UP000283087"/>
    </source>
</evidence>
<dbReference type="SUPFAM" id="SSF46689">
    <property type="entry name" value="Homeodomain-like"/>
    <property type="match status" value="1"/>
</dbReference>
<dbReference type="Gene3D" id="1.10.357.10">
    <property type="entry name" value="Tetracycline Repressor, domain 2"/>
    <property type="match status" value="1"/>
</dbReference>
<dbReference type="InterPro" id="IPR001647">
    <property type="entry name" value="HTH_TetR"/>
</dbReference>
<dbReference type="PROSITE" id="PS50977">
    <property type="entry name" value="HTH_TETR_2"/>
    <property type="match status" value="1"/>
</dbReference>
<dbReference type="InterPro" id="IPR009057">
    <property type="entry name" value="Homeodomain-like_sf"/>
</dbReference>
<accession>A0A430KSP2</accession>
<dbReference type="OrthoDB" id="9809772at2"/>
<dbReference type="PANTHER" id="PTHR47506">
    <property type="entry name" value="TRANSCRIPTIONAL REGULATORY PROTEIN"/>
    <property type="match status" value="1"/>
</dbReference>
<organism evidence="6 7">
    <name type="scientific">Amphritea opalescens</name>
    <dbReference type="NCBI Taxonomy" id="2490544"/>
    <lineage>
        <taxon>Bacteria</taxon>
        <taxon>Pseudomonadati</taxon>
        <taxon>Pseudomonadota</taxon>
        <taxon>Gammaproteobacteria</taxon>
        <taxon>Oceanospirillales</taxon>
        <taxon>Oceanospirillaceae</taxon>
        <taxon>Amphritea</taxon>
    </lineage>
</organism>
<comment type="caution">
    <text evidence="6">The sequence shown here is derived from an EMBL/GenBank/DDBJ whole genome shotgun (WGS) entry which is preliminary data.</text>
</comment>
<keyword evidence="1" id="KW-0805">Transcription regulation</keyword>
<dbReference type="GO" id="GO:0003677">
    <property type="term" value="F:DNA binding"/>
    <property type="evidence" value="ECO:0007669"/>
    <property type="project" value="UniProtKB-UniRule"/>
</dbReference>
<evidence type="ECO:0000256" key="1">
    <source>
        <dbReference type="ARBA" id="ARBA00023015"/>
    </source>
</evidence>
<evidence type="ECO:0000313" key="6">
    <source>
        <dbReference type="EMBL" id="RTE66496.1"/>
    </source>
</evidence>
<gene>
    <name evidence="6" type="ORF">EH243_07835</name>
</gene>
<feature type="domain" description="HTH tetR-type" evidence="5">
    <location>
        <begin position="20"/>
        <end position="80"/>
    </location>
</feature>
<reference evidence="6 7" key="1">
    <citation type="submission" date="2018-11" db="EMBL/GenBank/DDBJ databases">
        <title>The draft genome sequence of Amphritea opalescens ANRC-JH13T.</title>
        <authorList>
            <person name="Fang Z."/>
            <person name="Zhang Y."/>
            <person name="Han X."/>
        </authorList>
    </citation>
    <scope>NUCLEOTIDE SEQUENCE [LARGE SCALE GENOMIC DNA]</scope>
    <source>
        <strain evidence="6 7">ANRC-JH13</strain>
    </source>
</reference>
<evidence type="ECO:0000256" key="2">
    <source>
        <dbReference type="ARBA" id="ARBA00023125"/>
    </source>
</evidence>
<keyword evidence="3" id="KW-0804">Transcription</keyword>
<dbReference type="AlphaFoldDB" id="A0A430KSP2"/>
<dbReference type="Pfam" id="PF00440">
    <property type="entry name" value="TetR_N"/>
    <property type="match status" value="1"/>
</dbReference>
<evidence type="ECO:0000256" key="4">
    <source>
        <dbReference type="PROSITE-ProRule" id="PRU00335"/>
    </source>
</evidence>
<sequence length="211" mass="23976">MTVKMSTPVQLPRTQAQRSAETQMLLLDATIDTLIEVGYTRASTMEIVKRSGVSRGAQVHHYGSKTGLITAATKHLFIGFIDELEELALQVRCSDNHLEAFLDGTLEKFFHGRFFFASLELIIAARTDISLKNNLIPLIKEFHHRLDELWDRFFVSTDASPANVAILLNMTLCLLRGMAVQSVLREDPDYYTEIIDTWKTILLSFLTKREN</sequence>